<dbReference type="Proteomes" id="UP000660021">
    <property type="component" value="Unassembled WGS sequence"/>
</dbReference>
<name>A0ABR7HQW4_9FIRM</name>
<evidence type="ECO:0000313" key="3">
    <source>
        <dbReference type="EMBL" id="MBC5729914.1"/>
    </source>
</evidence>
<dbReference type="EMBL" id="JACOPR010000002">
    <property type="protein sequence ID" value="MBC5729914.1"/>
    <property type="molecule type" value="Genomic_DNA"/>
</dbReference>
<dbReference type="InterPro" id="IPR011470">
    <property type="entry name" value="DUF1576"/>
</dbReference>
<evidence type="ECO:0000313" key="4">
    <source>
        <dbReference type="Proteomes" id="UP000660021"/>
    </source>
</evidence>
<feature type="transmembrane region" description="Helical" evidence="2">
    <location>
        <begin position="390"/>
        <end position="408"/>
    </location>
</feature>
<keyword evidence="4" id="KW-1185">Reference proteome</keyword>
<feature type="transmembrane region" description="Helical" evidence="2">
    <location>
        <begin position="310"/>
        <end position="332"/>
    </location>
</feature>
<feature type="transmembrane region" description="Helical" evidence="2">
    <location>
        <begin position="263"/>
        <end position="290"/>
    </location>
</feature>
<accession>A0ABR7HQW4</accession>
<sequence length="446" mass="47299">MRYGKIYYGALGLAAVLLLIGLVMDGPLAIWTGLGKIVTTENALITDYIQLAGPGAAFANAAIVILITAALYRLSGDPLNGSSLVGLGLMAGFSLFGKNFLNIWPILLGTWLYARSRKEPFAKYISVSLLATALAPMVSYIALDNGFGNLFSGIVVGIVIGFIMPPLCAYTFRIQNGMNLYNVGFACGLLAMLFVPVMTALGADPTLNYHWAEGYNVLFGGLLGAACVGFVLAGLFLCHRPLWAAWAGYRRLLKTSGRAPSDYLRMFGMGPVLINMGINGLIGLAFLLLLGGDLNGPTLGGLFTIMGFSAFGKHAGNIIPVMAGVTAGGFFFQGGMESGSLQLAVLFCTAMAPIAGYFGWQYGVLAGFLHSVVVLSTGSPVAGMNLYNNGFSAGLIAIVLYPTIIAIARHRKAVIQEEDYFDTFEHDEPQLPAPKHGELSEEREGS</sequence>
<gene>
    <name evidence="3" type="ORF">H8S34_03585</name>
</gene>
<feature type="region of interest" description="Disordered" evidence="1">
    <location>
        <begin position="426"/>
        <end position="446"/>
    </location>
</feature>
<feature type="transmembrane region" description="Helical" evidence="2">
    <location>
        <begin position="149"/>
        <end position="168"/>
    </location>
</feature>
<evidence type="ECO:0000256" key="2">
    <source>
        <dbReference type="SAM" id="Phobius"/>
    </source>
</evidence>
<keyword evidence="2" id="KW-0812">Transmembrane</keyword>
<feature type="transmembrane region" description="Helical" evidence="2">
    <location>
        <begin position="180"/>
        <end position="203"/>
    </location>
</feature>
<feature type="transmembrane region" description="Helical" evidence="2">
    <location>
        <begin position="51"/>
        <end position="72"/>
    </location>
</feature>
<feature type="transmembrane region" description="Helical" evidence="2">
    <location>
        <begin position="344"/>
        <end position="370"/>
    </location>
</feature>
<dbReference type="Pfam" id="PF07613">
    <property type="entry name" value="DUF1576"/>
    <property type="match status" value="2"/>
</dbReference>
<keyword evidence="2" id="KW-1133">Transmembrane helix</keyword>
<keyword evidence="2" id="KW-0472">Membrane</keyword>
<feature type="transmembrane region" description="Helical" evidence="2">
    <location>
        <begin position="215"/>
        <end position="242"/>
    </location>
</feature>
<evidence type="ECO:0000256" key="1">
    <source>
        <dbReference type="SAM" id="MobiDB-lite"/>
    </source>
</evidence>
<reference evidence="3 4" key="1">
    <citation type="submission" date="2020-08" db="EMBL/GenBank/DDBJ databases">
        <title>Genome public.</title>
        <authorList>
            <person name="Liu C."/>
            <person name="Sun Q."/>
        </authorList>
    </citation>
    <scope>NUCLEOTIDE SEQUENCE [LARGE SCALE GENOMIC DNA]</scope>
    <source>
        <strain evidence="3 4">New-38</strain>
    </source>
</reference>
<feature type="transmembrane region" description="Helical" evidence="2">
    <location>
        <begin position="84"/>
        <end position="114"/>
    </location>
</feature>
<feature type="transmembrane region" description="Helical" evidence="2">
    <location>
        <begin position="6"/>
        <end position="30"/>
    </location>
</feature>
<protein>
    <submittedName>
        <fullName evidence="3">DUF1576 domain-containing protein</fullName>
    </submittedName>
</protein>
<organism evidence="3 4">
    <name type="scientific">Pseudoflavonifractor hominis</name>
    <dbReference type="NCBI Taxonomy" id="2763059"/>
    <lineage>
        <taxon>Bacteria</taxon>
        <taxon>Bacillati</taxon>
        <taxon>Bacillota</taxon>
        <taxon>Clostridia</taxon>
        <taxon>Eubacteriales</taxon>
        <taxon>Oscillospiraceae</taxon>
        <taxon>Pseudoflavonifractor</taxon>
    </lineage>
</organism>
<dbReference type="RefSeq" id="WP_186963064.1">
    <property type="nucleotide sequence ID" value="NZ_JACOPR010000002.1"/>
</dbReference>
<feature type="transmembrane region" description="Helical" evidence="2">
    <location>
        <begin position="121"/>
        <end position="143"/>
    </location>
</feature>
<comment type="caution">
    <text evidence="3">The sequence shown here is derived from an EMBL/GenBank/DDBJ whole genome shotgun (WGS) entry which is preliminary data.</text>
</comment>
<proteinExistence type="predicted"/>